<gene>
    <name evidence="1" type="ORF">AN477_18570</name>
</gene>
<dbReference type="Pfam" id="PF13599">
    <property type="entry name" value="Pentapeptide_4"/>
    <property type="match status" value="1"/>
</dbReference>
<dbReference type="PANTHER" id="PTHR42999">
    <property type="entry name" value="ANTIBIOTIC RESISTANCE PROTEIN MCBG"/>
    <property type="match status" value="1"/>
</dbReference>
<dbReference type="InterPro" id="IPR001646">
    <property type="entry name" value="5peptide_repeat"/>
</dbReference>
<evidence type="ECO:0000313" key="1">
    <source>
        <dbReference type="EMBL" id="KPV42305.1"/>
    </source>
</evidence>
<dbReference type="Gene3D" id="2.160.20.80">
    <property type="entry name" value="E3 ubiquitin-protein ligase SopA"/>
    <property type="match status" value="1"/>
</dbReference>
<dbReference type="AlphaFoldDB" id="A0A0P9CAC3"/>
<name>A0A0P9CAC3_9BACL</name>
<dbReference type="STRING" id="471514.AN477_18570"/>
<proteinExistence type="predicted"/>
<sequence>MTKTTKLERAKLLPGLATVNLEDVFDEEELELVNCSVSNSQMDDRSVDRLIISRAIIKNVSFVDSTLMNIDATDVIFDNCNLSNARLCGGTIHRAEFRHCKLLGLDVSNSTLGNVLFEDCHLNMSNFAESRLKQVHFEACLLRGSHFFNAMFQNIILDRCDLDDADFTQVSLKGIDISTCSFEKIRVSIDNLAGCEVSPRQAIAFAKLFGLTVKD</sequence>
<accession>A0A0P9CAC3</accession>
<keyword evidence="2" id="KW-1185">Reference proteome</keyword>
<dbReference type="Proteomes" id="UP000050482">
    <property type="component" value="Unassembled WGS sequence"/>
</dbReference>
<evidence type="ECO:0000313" key="2">
    <source>
        <dbReference type="Proteomes" id="UP000050482"/>
    </source>
</evidence>
<reference evidence="1 2" key="1">
    <citation type="submission" date="2015-09" db="EMBL/GenBank/DDBJ databases">
        <title>Draft genome sequence of Alicyclobacillus ferrooxydans DSM 22381.</title>
        <authorList>
            <person name="Hemp J."/>
        </authorList>
    </citation>
    <scope>NUCLEOTIDE SEQUENCE [LARGE SCALE GENOMIC DNA]</scope>
    <source>
        <strain evidence="1 2">TC-34</strain>
    </source>
</reference>
<dbReference type="PATRIC" id="fig|471514.4.peg.4636"/>
<dbReference type="PANTHER" id="PTHR42999:SF1">
    <property type="entry name" value="PENTAPEPTIDE REPEAT-CONTAINING PROTEIN"/>
    <property type="match status" value="1"/>
</dbReference>
<dbReference type="RefSeq" id="WP_054970670.1">
    <property type="nucleotide sequence ID" value="NZ_LJCO01000079.1"/>
</dbReference>
<comment type="caution">
    <text evidence="1">The sequence shown here is derived from an EMBL/GenBank/DDBJ whole genome shotgun (WGS) entry which is preliminary data.</text>
</comment>
<dbReference type="SUPFAM" id="SSF141571">
    <property type="entry name" value="Pentapeptide repeat-like"/>
    <property type="match status" value="1"/>
</dbReference>
<protein>
    <submittedName>
        <fullName evidence="1">Quinolone resistance protein</fullName>
    </submittedName>
</protein>
<dbReference type="EMBL" id="LJCO01000079">
    <property type="protein sequence ID" value="KPV42305.1"/>
    <property type="molecule type" value="Genomic_DNA"/>
</dbReference>
<organism evidence="1 2">
    <name type="scientific">Alicyclobacillus ferrooxydans</name>
    <dbReference type="NCBI Taxonomy" id="471514"/>
    <lineage>
        <taxon>Bacteria</taxon>
        <taxon>Bacillati</taxon>
        <taxon>Bacillota</taxon>
        <taxon>Bacilli</taxon>
        <taxon>Bacillales</taxon>
        <taxon>Alicyclobacillaceae</taxon>
        <taxon>Alicyclobacillus</taxon>
    </lineage>
</organism>
<dbReference type="InterPro" id="IPR052949">
    <property type="entry name" value="PA_immunity-related"/>
</dbReference>